<dbReference type="WBParaSite" id="SPAL_0001455000.1">
    <property type="protein sequence ID" value="SPAL_0001455000.1"/>
    <property type="gene ID" value="SPAL_0001455000"/>
</dbReference>
<evidence type="ECO:0000256" key="6">
    <source>
        <dbReference type="ARBA" id="ARBA00022840"/>
    </source>
</evidence>
<evidence type="ECO:0000259" key="8">
    <source>
        <dbReference type="PROSITE" id="PS50011"/>
    </source>
</evidence>
<evidence type="ECO:0000256" key="7">
    <source>
        <dbReference type="PROSITE-ProRule" id="PRU10141"/>
    </source>
</evidence>
<comment type="cofactor">
    <cofactor evidence="1">
        <name>Mg(2+)</name>
        <dbReference type="ChEBI" id="CHEBI:18420"/>
    </cofactor>
</comment>
<sequence>MNKDKSASSSLSELSSNEIVVVDEIDHYAEEWIPPFAFREGISLNKRQKISDFYKFEEPIGEGKFGRVFKCIEKATHLCLAAKCIKIKKDSELKQVENEISILTKMRHKCIAQIYDAYYIEKNFDKEVILIMEIVEGGELFDRVVEDSYILTELAIALIIHQICEAIKYIHSNNFIHLDLKPENIMCVSQSSNQIKLIDFGLAQHYDGEHDLLFMAGTPEFAAPEVIKYEPLNFHTDMWSVGVITYILLSGQSPFLGPNIAITYNKVEKGDWSFCDEFETNKISQDAKNFISGLLIVKKENRMLPEDCLNHPWLKSSLDKAHYHQSIKENPSNVQPISKEKLKNYLKNKKFRKIVFGVLFINQVLKMITTMQLKKNQKGLLYAKNLLHAAKLSEKMDDKIESTQSVTEIVTSNNNTTKKVNVKVKKVLKTKKVTKKVEEGKVEDDSCKNNVIEKSCIKDNNSLLNKPLENITVVTTKKVELPSVLQKNCVTEGTKKSSSLKENRDELNGNTKNDDQKYLNKCANFLNTTNSKKLHSINEKLNSTLYSKECDKQKSTENVEVVARNINCSNITETKKIKKTSKKNTKSSIVVDNTKICNQNIENLQTTKGKQKLSIEIGDSETIVVENQKLKEKIPNKTFDLIINCKNKEEKHDIQQQACEEKNKTIYNDTLNTTKTSGNKMSNETKEIPTDCDKKVKKIIKKTSIKKKVQLEQRQDLECLNTQLTKTVVGTSNCKSIKTDMVKEFPLNEKIPSNIFSINTQSQAILKDNSLSIAINDGVETKVSNDKLLIDDVKGLKETDRENQKIKNVIKKSHEENSKITVSSLSLQESKISLQKNTIALESNEQLPNKESNKIERKKCIIRKKNIKKDESDIITEKEIKKRGSMKETVKQTIHAEKNNADKLILKRNNEESHKNTSKISSNQSLSTSLLNKSTLNIKNDTISLNINLKNEYEDSDDDDVFSFAKLRNKLEQRLSNKKQKESTDSDFNEESLKTKSLKNDIFESNGLCRVDFDNVKSVKNKWLKIEKETLF</sequence>
<dbReference type="GO" id="GO:0005524">
    <property type="term" value="F:ATP binding"/>
    <property type="evidence" value="ECO:0007669"/>
    <property type="project" value="UniProtKB-UniRule"/>
</dbReference>
<evidence type="ECO:0000256" key="4">
    <source>
        <dbReference type="ARBA" id="ARBA00022741"/>
    </source>
</evidence>
<dbReference type="InterPro" id="IPR008271">
    <property type="entry name" value="Ser/Thr_kinase_AS"/>
</dbReference>
<dbReference type="GO" id="GO:0035556">
    <property type="term" value="P:intracellular signal transduction"/>
    <property type="evidence" value="ECO:0007669"/>
    <property type="project" value="TreeGrafter"/>
</dbReference>
<dbReference type="SUPFAM" id="SSF56112">
    <property type="entry name" value="Protein kinase-like (PK-like)"/>
    <property type="match status" value="1"/>
</dbReference>
<dbReference type="InterPro" id="IPR011009">
    <property type="entry name" value="Kinase-like_dom_sf"/>
</dbReference>
<keyword evidence="6 7" id="KW-0067">ATP-binding</keyword>
<dbReference type="GO" id="GO:0004674">
    <property type="term" value="F:protein serine/threonine kinase activity"/>
    <property type="evidence" value="ECO:0007669"/>
    <property type="project" value="UniProtKB-KW"/>
</dbReference>
<dbReference type="SMART" id="SM00220">
    <property type="entry name" value="S_TKc"/>
    <property type="match status" value="1"/>
</dbReference>
<organism evidence="9 10">
    <name type="scientific">Strongyloides papillosus</name>
    <name type="common">Intestinal threadworm</name>
    <dbReference type="NCBI Taxonomy" id="174720"/>
    <lineage>
        <taxon>Eukaryota</taxon>
        <taxon>Metazoa</taxon>
        <taxon>Ecdysozoa</taxon>
        <taxon>Nematoda</taxon>
        <taxon>Chromadorea</taxon>
        <taxon>Rhabditida</taxon>
        <taxon>Tylenchina</taxon>
        <taxon>Panagrolaimomorpha</taxon>
        <taxon>Strongyloidoidea</taxon>
        <taxon>Strongyloididae</taxon>
        <taxon>Strongyloides</taxon>
    </lineage>
</organism>
<keyword evidence="9" id="KW-1185">Reference proteome</keyword>
<keyword evidence="3" id="KW-0808">Transferase</keyword>
<feature type="domain" description="Protein kinase" evidence="8">
    <location>
        <begin position="54"/>
        <end position="314"/>
    </location>
</feature>
<dbReference type="Gene3D" id="1.10.510.10">
    <property type="entry name" value="Transferase(Phosphotransferase) domain 1"/>
    <property type="match status" value="1"/>
</dbReference>
<proteinExistence type="predicted"/>
<dbReference type="InterPro" id="IPR017441">
    <property type="entry name" value="Protein_kinase_ATP_BS"/>
</dbReference>
<feature type="binding site" evidence="7">
    <location>
        <position position="83"/>
    </location>
    <ligand>
        <name>ATP</name>
        <dbReference type="ChEBI" id="CHEBI:30616"/>
    </ligand>
</feature>
<accession>A0A0N5C9G6</accession>
<dbReference type="Pfam" id="PF00069">
    <property type="entry name" value="Pkinase"/>
    <property type="match status" value="1"/>
</dbReference>
<evidence type="ECO:0000313" key="9">
    <source>
        <dbReference type="Proteomes" id="UP000046392"/>
    </source>
</evidence>
<evidence type="ECO:0000313" key="10">
    <source>
        <dbReference type="WBParaSite" id="SPAL_0001455000.1"/>
    </source>
</evidence>
<keyword evidence="2" id="KW-0723">Serine/threonine-protein kinase</keyword>
<dbReference type="InterPro" id="IPR000719">
    <property type="entry name" value="Prot_kinase_dom"/>
</dbReference>
<dbReference type="STRING" id="174720.A0A0N5C9G6"/>
<evidence type="ECO:0000256" key="1">
    <source>
        <dbReference type="ARBA" id="ARBA00001946"/>
    </source>
</evidence>
<protein>
    <submittedName>
        <fullName evidence="10">Protein kinase domain-containing protein</fullName>
    </submittedName>
</protein>
<dbReference type="PANTHER" id="PTHR24342:SF20">
    <property type="entry name" value="MYOSIN LIGHT CHAIN KINASE, SMOOTH MUSCLE"/>
    <property type="match status" value="1"/>
</dbReference>
<dbReference type="PANTHER" id="PTHR24342">
    <property type="entry name" value="SERINE/THREONINE-PROTEIN KINASE 17"/>
    <property type="match status" value="1"/>
</dbReference>
<keyword evidence="4 7" id="KW-0547">Nucleotide-binding</keyword>
<dbReference type="PROSITE" id="PS50011">
    <property type="entry name" value="PROTEIN_KINASE_DOM"/>
    <property type="match status" value="1"/>
</dbReference>
<evidence type="ECO:0000256" key="3">
    <source>
        <dbReference type="ARBA" id="ARBA00022679"/>
    </source>
</evidence>
<evidence type="ECO:0000256" key="2">
    <source>
        <dbReference type="ARBA" id="ARBA00022527"/>
    </source>
</evidence>
<keyword evidence="5" id="KW-0418">Kinase</keyword>
<evidence type="ECO:0000256" key="5">
    <source>
        <dbReference type="ARBA" id="ARBA00022777"/>
    </source>
</evidence>
<dbReference type="FunFam" id="1.10.510.10:FF:000571">
    <property type="entry name" value="Maternal embryonic leucine zipper kinase"/>
    <property type="match status" value="1"/>
</dbReference>
<dbReference type="Proteomes" id="UP000046392">
    <property type="component" value="Unplaced"/>
</dbReference>
<dbReference type="AlphaFoldDB" id="A0A0N5C9G6"/>
<dbReference type="GO" id="GO:0005634">
    <property type="term" value="C:nucleus"/>
    <property type="evidence" value="ECO:0007669"/>
    <property type="project" value="TreeGrafter"/>
</dbReference>
<dbReference type="PROSITE" id="PS00107">
    <property type="entry name" value="PROTEIN_KINASE_ATP"/>
    <property type="match status" value="1"/>
</dbReference>
<name>A0A0N5C9G6_STREA</name>
<dbReference type="GO" id="GO:0043065">
    <property type="term" value="P:positive regulation of apoptotic process"/>
    <property type="evidence" value="ECO:0007669"/>
    <property type="project" value="TreeGrafter"/>
</dbReference>
<dbReference type="Gene3D" id="3.30.200.20">
    <property type="entry name" value="Phosphorylase Kinase, domain 1"/>
    <property type="match status" value="1"/>
</dbReference>
<dbReference type="PROSITE" id="PS00108">
    <property type="entry name" value="PROTEIN_KINASE_ST"/>
    <property type="match status" value="1"/>
</dbReference>
<reference evidence="10" key="1">
    <citation type="submission" date="2017-02" db="UniProtKB">
        <authorList>
            <consortium name="WormBaseParasite"/>
        </authorList>
    </citation>
    <scope>IDENTIFICATION</scope>
</reference>